<evidence type="ECO:0000313" key="4">
    <source>
        <dbReference type="Proteomes" id="UP001292368"/>
    </source>
</evidence>
<name>A0AAW9IXL9_CLOPF</name>
<evidence type="ECO:0000256" key="1">
    <source>
        <dbReference type="ARBA" id="ARBA00022679"/>
    </source>
</evidence>
<accession>A0AAW9IXL9</accession>
<proteinExistence type="predicted"/>
<dbReference type="Proteomes" id="UP001292368">
    <property type="component" value="Unassembled WGS sequence"/>
</dbReference>
<evidence type="ECO:0000259" key="2">
    <source>
        <dbReference type="PROSITE" id="PS51096"/>
    </source>
</evidence>
<keyword evidence="1" id="KW-0808">Transferase</keyword>
<evidence type="ECO:0000313" key="3">
    <source>
        <dbReference type="EMBL" id="MDZ5010977.1"/>
    </source>
</evidence>
<reference evidence="3" key="1">
    <citation type="submission" date="2019-11" db="EMBL/GenBank/DDBJ databases">
        <title>Characterization of Clostridium perfringens isolates from swine manure treated agricultural soils.</title>
        <authorList>
            <person name="Wushke S.T."/>
        </authorList>
    </citation>
    <scope>NUCLEOTIDE SEQUENCE</scope>
    <source>
        <strain evidence="3">V2</strain>
    </source>
</reference>
<feature type="non-terminal residue" evidence="3">
    <location>
        <position position="119"/>
    </location>
</feature>
<dbReference type="GO" id="GO:0016020">
    <property type="term" value="C:membrane"/>
    <property type="evidence" value="ECO:0007669"/>
    <property type="project" value="InterPro"/>
</dbReference>
<dbReference type="Pfam" id="PF03610">
    <property type="entry name" value="EIIA-man"/>
    <property type="match status" value="1"/>
</dbReference>
<dbReference type="Gene3D" id="3.40.50.510">
    <property type="entry name" value="Phosphotransferase system, mannose-type IIA component"/>
    <property type="match status" value="1"/>
</dbReference>
<dbReference type="SUPFAM" id="SSF53062">
    <property type="entry name" value="PTS system fructose IIA component-like"/>
    <property type="match status" value="1"/>
</dbReference>
<feature type="non-terminal residue" evidence="3">
    <location>
        <position position="1"/>
    </location>
</feature>
<dbReference type="PROSITE" id="PS51096">
    <property type="entry name" value="PTS_EIIA_TYPE_4"/>
    <property type="match status" value="1"/>
</dbReference>
<sequence>NREHHIAVEINNLLQNSLDVTLGGMELAFLTMNIKSHNREVDINRIPGIILSHGYSTASSIADAANKLLDCYIFDAIDMPLGVSSEEIVKKIKDYINKKGNFNEIILLVDMGSLEDIYK</sequence>
<dbReference type="InterPro" id="IPR036662">
    <property type="entry name" value="PTS_EIIA_man-typ_sf"/>
</dbReference>
<dbReference type="GO" id="GO:0016740">
    <property type="term" value="F:transferase activity"/>
    <property type="evidence" value="ECO:0007669"/>
    <property type="project" value="UniProtKB-KW"/>
</dbReference>
<dbReference type="InterPro" id="IPR004701">
    <property type="entry name" value="PTS_EIIA_man-typ"/>
</dbReference>
<protein>
    <submittedName>
        <fullName evidence="3">Transcriptional regulator</fullName>
    </submittedName>
</protein>
<dbReference type="GO" id="GO:0009401">
    <property type="term" value="P:phosphoenolpyruvate-dependent sugar phosphotransferase system"/>
    <property type="evidence" value="ECO:0007669"/>
    <property type="project" value="InterPro"/>
</dbReference>
<gene>
    <name evidence="3" type="ORF">GNF77_19185</name>
</gene>
<comment type="caution">
    <text evidence="3">The sequence shown here is derived from an EMBL/GenBank/DDBJ whole genome shotgun (WGS) entry which is preliminary data.</text>
</comment>
<organism evidence="3 4">
    <name type="scientific">Clostridium perfringens</name>
    <dbReference type="NCBI Taxonomy" id="1502"/>
    <lineage>
        <taxon>Bacteria</taxon>
        <taxon>Bacillati</taxon>
        <taxon>Bacillota</taxon>
        <taxon>Clostridia</taxon>
        <taxon>Eubacteriales</taxon>
        <taxon>Clostridiaceae</taxon>
        <taxon>Clostridium</taxon>
    </lineage>
</organism>
<dbReference type="EMBL" id="WNVM01001013">
    <property type="protein sequence ID" value="MDZ5010977.1"/>
    <property type="molecule type" value="Genomic_DNA"/>
</dbReference>
<dbReference type="AlphaFoldDB" id="A0AAW9IXL9"/>
<feature type="domain" description="PTS EIIA type-4" evidence="2">
    <location>
        <begin position="45"/>
        <end position="119"/>
    </location>
</feature>